<name>A0ABT5HG02_9CAUL</name>
<feature type="domain" description="T6SS Transcription factor RovC-like DNA binding" evidence="1">
    <location>
        <begin position="106"/>
        <end position="198"/>
    </location>
</feature>
<protein>
    <submittedName>
        <fullName evidence="2">DUF2285 domain-containing protein</fullName>
    </submittedName>
</protein>
<evidence type="ECO:0000313" key="3">
    <source>
        <dbReference type="Proteomes" id="UP001218579"/>
    </source>
</evidence>
<reference evidence="2 3" key="1">
    <citation type="submission" date="2023-01" db="EMBL/GenBank/DDBJ databases">
        <title>Novel species of the genus Asticcacaulis isolated from rivers.</title>
        <authorList>
            <person name="Lu H."/>
        </authorList>
    </citation>
    <scope>NUCLEOTIDE SEQUENCE [LARGE SCALE GENOMIC DNA]</scope>
    <source>
        <strain evidence="2 3">LKC15W</strain>
    </source>
</reference>
<sequence>MPANGGYPFALDEVSFGDTARVFWRPDWDRSVLLVRTLPAYSAENAFDLHQYGGLANVLILEEGFEVVLLTDGVRHLQLFVLEGSVLSGPVYLRYALSGFKHLEPRIMSLRRLVGLHQQGRFVQKLYPMETKAERWVHALRAYDGYTAGASQRDIAIALFGESAADEWADGSDYMRLRVRRLLAYSRSMIDGAYSDLIK</sequence>
<dbReference type="EMBL" id="JAQQKV010000001">
    <property type="protein sequence ID" value="MDC7675178.1"/>
    <property type="molecule type" value="Genomic_DNA"/>
</dbReference>
<comment type="caution">
    <text evidence="2">The sequence shown here is derived from an EMBL/GenBank/DDBJ whole genome shotgun (WGS) entry which is preliminary data.</text>
</comment>
<gene>
    <name evidence="2" type="ORF">PQU98_03495</name>
</gene>
<dbReference type="Proteomes" id="UP001218579">
    <property type="component" value="Unassembled WGS sequence"/>
</dbReference>
<evidence type="ECO:0000259" key="1">
    <source>
        <dbReference type="Pfam" id="PF10074"/>
    </source>
</evidence>
<evidence type="ECO:0000313" key="2">
    <source>
        <dbReference type="EMBL" id="MDC7675178.1"/>
    </source>
</evidence>
<organism evidence="2 3">
    <name type="scientific">Asticcacaulis machinosus</name>
    <dbReference type="NCBI Taxonomy" id="2984211"/>
    <lineage>
        <taxon>Bacteria</taxon>
        <taxon>Pseudomonadati</taxon>
        <taxon>Pseudomonadota</taxon>
        <taxon>Alphaproteobacteria</taxon>
        <taxon>Caulobacterales</taxon>
        <taxon>Caulobacteraceae</taxon>
        <taxon>Asticcacaulis</taxon>
    </lineage>
</organism>
<proteinExistence type="predicted"/>
<dbReference type="Pfam" id="PF10074">
    <property type="entry name" value="RovC_DNA-bd"/>
    <property type="match status" value="1"/>
</dbReference>
<accession>A0ABT5HG02</accession>
<dbReference type="InterPro" id="IPR018754">
    <property type="entry name" value="RovC-like_DNA-bd"/>
</dbReference>
<keyword evidence="3" id="KW-1185">Reference proteome</keyword>
<dbReference type="RefSeq" id="WP_272743488.1">
    <property type="nucleotide sequence ID" value="NZ_JAQQKV010000001.1"/>
</dbReference>